<evidence type="ECO:0000256" key="1">
    <source>
        <dbReference type="ARBA" id="ARBA00012493"/>
    </source>
</evidence>
<dbReference type="PANTHER" id="PTHR34047:SF7">
    <property type="entry name" value="RNA-DIRECTED DNA POLYMERASE"/>
    <property type="match status" value="1"/>
</dbReference>
<dbReference type="PROSITE" id="PS50878">
    <property type="entry name" value="RT_POL"/>
    <property type="match status" value="1"/>
</dbReference>
<dbReference type="EMBL" id="CP036268">
    <property type="protein sequence ID" value="QDT38111.1"/>
    <property type="molecule type" value="Genomic_DNA"/>
</dbReference>
<evidence type="ECO:0000256" key="8">
    <source>
        <dbReference type="ARBA" id="ARBA00048173"/>
    </source>
</evidence>
<accession>A0A517R2M6</accession>
<dbReference type="AlphaFoldDB" id="A0A517R2M6"/>
<keyword evidence="6 10" id="KW-0695">RNA-directed DNA polymerase</keyword>
<dbReference type="PRINTS" id="PR00866">
    <property type="entry name" value="RNADNAPOLMS"/>
</dbReference>
<dbReference type="Proteomes" id="UP000317318">
    <property type="component" value="Chromosome"/>
</dbReference>
<evidence type="ECO:0000256" key="6">
    <source>
        <dbReference type="ARBA" id="ARBA00022918"/>
    </source>
</evidence>
<keyword evidence="3" id="KW-0548">Nucleotidyltransferase</keyword>
<proteinExistence type="inferred from homology"/>
<dbReference type="GO" id="GO:0003723">
    <property type="term" value="F:RNA binding"/>
    <property type="evidence" value="ECO:0007669"/>
    <property type="project" value="InterPro"/>
</dbReference>
<evidence type="ECO:0000313" key="10">
    <source>
        <dbReference type="EMBL" id="QDT38111.1"/>
    </source>
</evidence>
<evidence type="ECO:0000256" key="5">
    <source>
        <dbReference type="ARBA" id="ARBA00022842"/>
    </source>
</evidence>
<dbReference type="RefSeq" id="WP_310820380.1">
    <property type="nucleotide sequence ID" value="NZ_CP036268.1"/>
</dbReference>
<keyword evidence="4" id="KW-0479">Metal-binding</keyword>
<keyword evidence="2" id="KW-0808">Transferase</keyword>
<sequence>MFRWLLRLLFGEDESVTQRSQPEKIAPVETDEAPKVRVRPRLARFEFRRRRGHHSTSAATRTTEKPYRFALPNGVSGETIDRSQDQNFERLTRWELPALTTPEDLADWMEVSIGELAWLTHRTESAYRPPSLEAAHYHFRWVHKKSGGSRLIESPKRRLKHVQQLLLRGLLDRVPAHPAAHGFVRGRSIVSNAQPHVGKAVVLSYDLENFYPAVRYNRVVAVFRGLGYSREAAIWLTRLTTSALPPRMPLPEGRGANLIRAYAARHLPQGAPTSPALANLSAFSLDVRLNGLANSFEANYTRYADDLTFSGDDRFRRSLATFIPLVNQIVRSEQFVVHREKRKVVKHGQRQLVTGVVVNDRPNVSRAAYDRLKATLHNCVRQGPASQNRDEHLNFEAHLQGKISHVRQLNPARAEKLQRLFDRIEW</sequence>
<evidence type="ECO:0000256" key="4">
    <source>
        <dbReference type="ARBA" id="ARBA00022723"/>
    </source>
</evidence>
<dbReference type="PANTHER" id="PTHR34047">
    <property type="entry name" value="NUCLEAR INTRON MATURASE 1, MITOCHONDRIAL-RELATED"/>
    <property type="match status" value="1"/>
</dbReference>
<dbReference type="InterPro" id="IPR000477">
    <property type="entry name" value="RT_dom"/>
</dbReference>
<organism evidence="10 11">
    <name type="scientific">Stratiformator vulcanicus</name>
    <dbReference type="NCBI Taxonomy" id="2527980"/>
    <lineage>
        <taxon>Bacteria</taxon>
        <taxon>Pseudomonadati</taxon>
        <taxon>Planctomycetota</taxon>
        <taxon>Planctomycetia</taxon>
        <taxon>Planctomycetales</taxon>
        <taxon>Planctomycetaceae</taxon>
        <taxon>Stratiformator</taxon>
    </lineage>
</organism>
<evidence type="ECO:0000256" key="2">
    <source>
        <dbReference type="ARBA" id="ARBA00022679"/>
    </source>
</evidence>
<protein>
    <recommendedName>
        <fullName evidence="1">RNA-directed DNA polymerase</fullName>
        <ecNumber evidence="1">2.7.7.49</ecNumber>
    </recommendedName>
</protein>
<comment type="similarity">
    <text evidence="7">Belongs to the bacterial reverse transcriptase family.</text>
</comment>
<evidence type="ECO:0000256" key="7">
    <source>
        <dbReference type="ARBA" id="ARBA00034120"/>
    </source>
</evidence>
<dbReference type="Pfam" id="PF00078">
    <property type="entry name" value="RVT_1"/>
    <property type="match status" value="1"/>
</dbReference>
<dbReference type="KEGG" id="svp:Pan189_25010"/>
<feature type="domain" description="Reverse transcriptase" evidence="9">
    <location>
        <begin position="123"/>
        <end position="358"/>
    </location>
</feature>
<keyword evidence="5" id="KW-0460">Magnesium</keyword>
<dbReference type="EC" id="2.7.7.49" evidence="1"/>
<evidence type="ECO:0000313" key="11">
    <source>
        <dbReference type="Proteomes" id="UP000317318"/>
    </source>
</evidence>
<dbReference type="CDD" id="cd03487">
    <property type="entry name" value="RT_Bac_retron_II"/>
    <property type="match status" value="1"/>
</dbReference>
<comment type="catalytic activity">
    <reaction evidence="8">
        <text>DNA(n) + a 2'-deoxyribonucleoside 5'-triphosphate = DNA(n+1) + diphosphate</text>
        <dbReference type="Rhea" id="RHEA:22508"/>
        <dbReference type="Rhea" id="RHEA-COMP:17339"/>
        <dbReference type="Rhea" id="RHEA-COMP:17340"/>
        <dbReference type="ChEBI" id="CHEBI:33019"/>
        <dbReference type="ChEBI" id="CHEBI:61560"/>
        <dbReference type="ChEBI" id="CHEBI:173112"/>
        <dbReference type="EC" id="2.7.7.49"/>
    </reaction>
</comment>
<evidence type="ECO:0000256" key="3">
    <source>
        <dbReference type="ARBA" id="ARBA00022695"/>
    </source>
</evidence>
<name>A0A517R2M6_9PLAN</name>
<gene>
    <name evidence="10" type="ORF">Pan189_25010</name>
</gene>
<reference evidence="10 11" key="1">
    <citation type="submission" date="2019-02" db="EMBL/GenBank/DDBJ databases">
        <title>Deep-cultivation of Planctomycetes and their phenomic and genomic characterization uncovers novel biology.</title>
        <authorList>
            <person name="Wiegand S."/>
            <person name="Jogler M."/>
            <person name="Boedeker C."/>
            <person name="Pinto D."/>
            <person name="Vollmers J."/>
            <person name="Rivas-Marin E."/>
            <person name="Kohn T."/>
            <person name="Peeters S.H."/>
            <person name="Heuer A."/>
            <person name="Rast P."/>
            <person name="Oberbeckmann S."/>
            <person name="Bunk B."/>
            <person name="Jeske O."/>
            <person name="Meyerdierks A."/>
            <person name="Storesund J.E."/>
            <person name="Kallscheuer N."/>
            <person name="Luecker S."/>
            <person name="Lage O.M."/>
            <person name="Pohl T."/>
            <person name="Merkel B.J."/>
            <person name="Hornburger P."/>
            <person name="Mueller R.-W."/>
            <person name="Bruemmer F."/>
            <person name="Labrenz M."/>
            <person name="Spormann A.M."/>
            <person name="Op den Camp H."/>
            <person name="Overmann J."/>
            <person name="Amann R."/>
            <person name="Jetten M.S.M."/>
            <person name="Mascher T."/>
            <person name="Medema M.H."/>
            <person name="Devos D.P."/>
            <person name="Kaster A.-K."/>
            <person name="Ovreas L."/>
            <person name="Rohde M."/>
            <person name="Galperin M.Y."/>
            <person name="Jogler C."/>
        </authorList>
    </citation>
    <scope>NUCLEOTIDE SEQUENCE [LARGE SCALE GENOMIC DNA]</scope>
    <source>
        <strain evidence="10 11">Pan189</strain>
    </source>
</reference>
<evidence type="ECO:0000259" key="9">
    <source>
        <dbReference type="PROSITE" id="PS50878"/>
    </source>
</evidence>
<keyword evidence="11" id="KW-1185">Reference proteome</keyword>
<dbReference type="GO" id="GO:0003964">
    <property type="term" value="F:RNA-directed DNA polymerase activity"/>
    <property type="evidence" value="ECO:0007669"/>
    <property type="project" value="UniProtKB-KW"/>
</dbReference>
<dbReference type="InterPro" id="IPR000123">
    <property type="entry name" value="Reverse_transcriptase_msDNA"/>
</dbReference>
<dbReference type="GO" id="GO:0046872">
    <property type="term" value="F:metal ion binding"/>
    <property type="evidence" value="ECO:0007669"/>
    <property type="project" value="UniProtKB-KW"/>
</dbReference>
<dbReference type="InterPro" id="IPR051083">
    <property type="entry name" value="GrpII_Intron_Splice-Mob/Def"/>
</dbReference>